<dbReference type="SUPFAM" id="SSF56112">
    <property type="entry name" value="Protein kinase-like (PK-like)"/>
    <property type="match status" value="1"/>
</dbReference>
<keyword evidence="4" id="KW-1185">Reference proteome</keyword>
<evidence type="ECO:0000313" key="3">
    <source>
        <dbReference type="EMBL" id="KAK0640162.1"/>
    </source>
</evidence>
<evidence type="ECO:0000313" key="4">
    <source>
        <dbReference type="Proteomes" id="UP001175001"/>
    </source>
</evidence>
<dbReference type="InterPro" id="IPR051678">
    <property type="entry name" value="AGP_Transferase"/>
</dbReference>
<reference evidence="3" key="1">
    <citation type="submission" date="2023-06" db="EMBL/GenBank/DDBJ databases">
        <title>Multi-omics analyses reveal the molecular pathogenesis toolkit of Lasiodiplodia hormozganensis, a cross-kingdom pathogen.</title>
        <authorList>
            <person name="Felix C."/>
            <person name="Meneses R."/>
            <person name="Goncalves M.F.M."/>
            <person name="Tilleman L."/>
            <person name="Duarte A.S."/>
            <person name="Jorrin-Novo J.V."/>
            <person name="Van De Peer Y."/>
            <person name="Deforce D."/>
            <person name="Van Nieuwerburgh F."/>
            <person name="Esteves A.C."/>
            <person name="Alves A."/>
        </authorList>
    </citation>
    <scope>NUCLEOTIDE SEQUENCE</scope>
    <source>
        <strain evidence="3">CBS 339.90</strain>
    </source>
</reference>
<dbReference type="InterPro" id="IPR011009">
    <property type="entry name" value="Kinase-like_dom_sf"/>
</dbReference>
<dbReference type="AlphaFoldDB" id="A0AA40CJ03"/>
<gene>
    <name evidence="3" type="primary">AIM9_0</name>
    <name evidence="3" type="ORF">DIS24_g9648</name>
</gene>
<dbReference type="Gene3D" id="3.90.1200.10">
    <property type="match status" value="1"/>
</dbReference>
<organism evidence="3 4">
    <name type="scientific">Lasiodiplodia hormozganensis</name>
    <dbReference type="NCBI Taxonomy" id="869390"/>
    <lineage>
        <taxon>Eukaryota</taxon>
        <taxon>Fungi</taxon>
        <taxon>Dikarya</taxon>
        <taxon>Ascomycota</taxon>
        <taxon>Pezizomycotina</taxon>
        <taxon>Dothideomycetes</taxon>
        <taxon>Dothideomycetes incertae sedis</taxon>
        <taxon>Botryosphaeriales</taxon>
        <taxon>Botryosphaeriaceae</taxon>
        <taxon>Lasiodiplodia</taxon>
    </lineage>
</organism>
<dbReference type="InterPro" id="IPR002575">
    <property type="entry name" value="Aminoglycoside_PTrfase"/>
</dbReference>
<sequence>MASFQPVDSEGSSSDAAFDYRDIFKSSSDGYSLSSSSSNASGSVNSRDIFRMSSNSDENGSGENSSEENGNDEEDNEEDDSYEDDSEEEESEEDESDDDDDSFTSCDEVKLRIPTAEDFGNLPFRVTTCGPPQVDTKVHTDIMAFKFSPVMCFWEPIWIIQPDIDVITDMIRPYARLCGLPNEDISVEFLSQGAWNSVYVVSSADKSSQCVFRCALPSNPWFRMQLEVSTMEYVRMHTTIPVPKVFAFNSSMQNPLGLEWMLMEKVNGITYAEAIQNNTITFDAEVALHRTVADWVHQLSQLTFSQMGCLYRRWDLPITDPDAFVLGPLNDWEYIVDIRPDLATHRGPFASKADFITSLIALRIGEANHPRIKQRADYFAARRSAIPMPPPPPPPPPAVEEFERGGANDMYTHAAIANVPTYALALQSLLPLCAAATERFFDNGGPDDRDRRTYLYHNDIHGNNIMVDAATGKPVALLDWEGAYACPHEWMQRYPPVVDEKDYRNPVDIDATNAEMGWRPMDEAERAAAQRGWNRVLLRRVYDERLRELGSPVLLRERAVDGDLDRIRYRVLRMEEFYDDWKFVNGMKDRQLERLLGVTKL</sequence>
<proteinExistence type="predicted"/>
<evidence type="ECO:0000256" key="1">
    <source>
        <dbReference type="SAM" id="MobiDB-lite"/>
    </source>
</evidence>
<comment type="caution">
    <text evidence="3">The sequence shown here is derived from an EMBL/GenBank/DDBJ whole genome shotgun (WGS) entry which is preliminary data.</text>
</comment>
<dbReference type="PANTHER" id="PTHR21310">
    <property type="entry name" value="AMINOGLYCOSIDE PHOSPHOTRANSFERASE-RELATED-RELATED"/>
    <property type="match status" value="1"/>
</dbReference>
<feature type="region of interest" description="Disordered" evidence="1">
    <location>
        <begin position="27"/>
        <end position="105"/>
    </location>
</feature>
<evidence type="ECO:0000259" key="2">
    <source>
        <dbReference type="Pfam" id="PF01636"/>
    </source>
</evidence>
<feature type="domain" description="Aminoglycoside phosphotransferase" evidence="2">
    <location>
        <begin position="187"/>
        <end position="483"/>
    </location>
</feature>
<accession>A0AA40CJ03</accession>
<dbReference type="Proteomes" id="UP001175001">
    <property type="component" value="Unassembled WGS sequence"/>
</dbReference>
<dbReference type="Gene3D" id="3.30.200.20">
    <property type="entry name" value="Phosphorylase Kinase, domain 1"/>
    <property type="match status" value="1"/>
</dbReference>
<dbReference type="EMBL" id="JAUJDW010000088">
    <property type="protein sequence ID" value="KAK0640162.1"/>
    <property type="molecule type" value="Genomic_DNA"/>
</dbReference>
<dbReference type="Pfam" id="PF01636">
    <property type="entry name" value="APH"/>
    <property type="match status" value="1"/>
</dbReference>
<dbReference type="PANTHER" id="PTHR21310:SF13">
    <property type="entry name" value="AMINOGLYCOSIDE PHOSPHOTRANSFERASE DOMAIN-CONTAINING PROTEIN"/>
    <property type="match status" value="1"/>
</dbReference>
<feature type="compositionally biased region" description="Low complexity" evidence="1">
    <location>
        <begin position="27"/>
        <end position="46"/>
    </location>
</feature>
<name>A0AA40CJ03_9PEZI</name>
<protein>
    <submittedName>
        <fullName evidence="3">Altered inheritance of mitochondria protein 9</fullName>
    </submittedName>
</protein>
<feature type="compositionally biased region" description="Acidic residues" evidence="1">
    <location>
        <begin position="65"/>
        <end position="102"/>
    </location>
</feature>
<feature type="compositionally biased region" description="Low complexity" evidence="1">
    <location>
        <begin position="53"/>
        <end position="64"/>
    </location>
</feature>